<dbReference type="Proteomes" id="UP001526201">
    <property type="component" value="Unassembled WGS sequence"/>
</dbReference>
<accession>A0ABT3CMT3</accession>
<dbReference type="RefSeq" id="WP_264072173.1">
    <property type="nucleotide sequence ID" value="NZ_JACKTY010000057.1"/>
</dbReference>
<dbReference type="EMBL" id="JACKTY010000057">
    <property type="protein sequence ID" value="MCV7230864.1"/>
    <property type="molecule type" value="Genomic_DNA"/>
</dbReference>
<keyword evidence="2" id="KW-1185">Reference proteome</keyword>
<evidence type="ECO:0000313" key="2">
    <source>
        <dbReference type="Proteomes" id="UP001526201"/>
    </source>
</evidence>
<reference evidence="1 2" key="1">
    <citation type="journal article" date="2022" name="BMC Genomics">
        <title>Comparative genome analysis of mycobacteria focusing on tRNA and non-coding RNA.</title>
        <authorList>
            <person name="Behra P.R.K."/>
            <person name="Pettersson B.M.F."/>
            <person name="Ramesh M."/>
            <person name="Das S."/>
            <person name="Dasgupta S."/>
            <person name="Kirsebom L.A."/>
        </authorList>
    </citation>
    <scope>NUCLEOTIDE SEQUENCE [LARGE SCALE GENOMIC DNA]</scope>
    <source>
        <strain evidence="1 2">DSM 44078</strain>
    </source>
</reference>
<organism evidence="1 2">
    <name type="scientific">Mycolicibacterium komossense</name>
    <dbReference type="NCBI Taxonomy" id="1779"/>
    <lineage>
        <taxon>Bacteria</taxon>
        <taxon>Bacillati</taxon>
        <taxon>Actinomycetota</taxon>
        <taxon>Actinomycetes</taxon>
        <taxon>Mycobacteriales</taxon>
        <taxon>Mycobacteriaceae</taxon>
        <taxon>Mycolicibacterium</taxon>
    </lineage>
</organism>
<name>A0ABT3CMT3_9MYCO</name>
<gene>
    <name evidence="1" type="ORF">H7J73_33145</name>
</gene>
<sequence length="80" mass="9413">MQDNDFDPANGAQRMASLWAENRVLKSRLRDIDRLSSQELPSSWHRTLTKLRRENGRFRIERNEARFELEALRAEISAGK</sequence>
<evidence type="ECO:0000313" key="1">
    <source>
        <dbReference type="EMBL" id="MCV7230864.1"/>
    </source>
</evidence>
<comment type="caution">
    <text evidence="1">The sequence shown here is derived from an EMBL/GenBank/DDBJ whole genome shotgun (WGS) entry which is preliminary data.</text>
</comment>
<proteinExistence type="predicted"/>
<protein>
    <submittedName>
        <fullName evidence="1">Uncharacterized protein</fullName>
    </submittedName>
</protein>